<name>A0A8T4GDM1_9EURY</name>
<dbReference type="AlphaFoldDB" id="A0A8T4GDM1"/>
<keyword evidence="2" id="KW-0812">Transmembrane</keyword>
<keyword evidence="4" id="KW-1185">Reference proteome</keyword>
<comment type="caution">
    <text evidence="3">The sequence shown here is derived from an EMBL/GenBank/DDBJ whole genome shotgun (WGS) entry which is preliminary data.</text>
</comment>
<dbReference type="Gene3D" id="2.60.40.10">
    <property type="entry name" value="Immunoglobulins"/>
    <property type="match status" value="2"/>
</dbReference>
<evidence type="ECO:0000256" key="2">
    <source>
        <dbReference type="SAM" id="Phobius"/>
    </source>
</evidence>
<protein>
    <recommendedName>
        <fullName evidence="5">Exo-alpha-sialidase</fullName>
    </recommendedName>
</protein>
<dbReference type="PANTHER" id="PTHR35902">
    <property type="entry name" value="S-LAYER DOMAIN-LIKE PROTEIN-RELATED"/>
    <property type="match status" value="1"/>
</dbReference>
<sequence>MRTKTLLTLIITAALLTTGVAATGLAPADGSPALAIGTAAADQASPGGDAQPQPQQQLVRGSPDLDVTAPDKFVTPGNTNEVTVQVSNDGSLSLGTAEVREVVTTARNVRLEAEADDPLTVTTGQSAIGTIGENEPREVPIAVDVPETVEEGTYDIDVELRYAHTRQQDGGVTFDRSRTVTETVEVEVRDEARFSITGATTDVQIGDTGTVDAEVENIGSAAASDVDVVLDSASTGLVIGESPEAGDSARIGELEPGETATVTYDASLSGDAPLRQYSLSGDVQFRNADGIQRIDEGIRTGVTPFEKQRFTVDDIESDLYVGEDGDVRGTVTNEGPNEARNVVVQYTDESPNVIPIESSVAVGTLGPGESSDFRMPIEIGGEADPVDRTADIAIQYRNADLERRAYEDVELLFDVEPKRDQFRLEVQDREITAGETIAFDIEVTNNLDQTVDDVEARLFANDPLDSDDDEAYVESLESGESTTMTFELEAESGATAKTYPVSFDFRYDDERGSSQLSDTTRVPITVTPTEGGFPWLLVIGALVLVAAAGGGYYLYARET</sequence>
<keyword evidence="2" id="KW-1133">Transmembrane helix</keyword>
<dbReference type="PANTHER" id="PTHR35902:SF3">
    <property type="entry name" value="NPCBM-ASSOCIATED, NEW3 DOMAIN OF ALPHA-GALACTOSIDASE"/>
    <property type="match status" value="1"/>
</dbReference>
<evidence type="ECO:0000313" key="3">
    <source>
        <dbReference type="EMBL" id="MBP1921819.1"/>
    </source>
</evidence>
<accession>A0A8T4GDM1</accession>
<evidence type="ECO:0000256" key="1">
    <source>
        <dbReference type="SAM" id="MobiDB-lite"/>
    </source>
</evidence>
<dbReference type="EMBL" id="JAGGKQ010000004">
    <property type="protein sequence ID" value="MBP1921819.1"/>
    <property type="molecule type" value="Genomic_DNA"/>
</dbReference>
<organism evidence="3 4">
    <name type="scientific">Halorubrum alkaliphilum</name>
    <dbReference type="NCBI Taxonomy" id="261290"/>
    <lineage>
        <taxon>Archaea</taxon>
        <taxon>Methanobacteriati</taxon>
        <taxon>Methanobacteriota</taxon>
        <taxon>Stenosarchaea group</taxon>
        <taxon>Halobacteria</taxon>
        <taxon>Halobacteriales</taxon>
        <taxon>Haloferacaceae</taxon>
        <taxon>Halorubrum</taxon>
    </lineage>
</organism>
<dbReference type="RefSeq" id="WP_245202610.1">
    <property type="nucleotide sequence ID" value="NZ_JAGGKQ010000004.1"/>
</dbReference>
<feature type="region of interest" description="Disordered" evidence="1">
    <location>
        <begin position="40"/>
        <end position="79"/>
    </location>
</feature>
<evidence type="ECO:0008006" key="5">
    <source>
        <dbReference type="Google" id="ProtNLM"/>
    </source>
</evidence>
<proteinExistence type="predicted"/>
<keyword evidence="2" id="KW-0472">Membrane</keyword>
<dbReference type="InterPro" id="IPR013783">
    <property type="entry name" value="Ig-like_fold"/>
</dbReference>
<feature type="transmembrane region" description="Helical" evidence="2">
    <location>
        <begin position="533"/>
        <end position="555"/>
    </location>
</feature>
<reference evidence="3" key="1">
    <citation type="submission" date="2021-03" db="EMBL/GenBank/DDBJ databases">
        <title>Genomic Encyclopedia of Type Strains, Phase IV (KMG-IV): sequencing the most valuable type-strain genomes for metagenomic binning, comparative biology and taxonomic classification.</title>
        <authorList>
            <person name="Goeker M."/>
        </authorList>
    </citation>
    <scope>NUCLEOTIDE SEQUENCE</scope>
    <source>
        <strain evidence="3">DSM 23564</strain>
    </source>
</reference>
<evidence type="ECO:0000313" key="4">
    <source>
        <dbReference type="Proteomes" id="UP000823588"/>
    </source>
</evidence>
<dbReference type="Proteomes" id="UP000823588">
    <property type="component" value="Unassembled WGS sequence"/>
</dbReference>
<gene>
    <name evidence="3" type="ORF">J2751_000816</name>
</gene>